<proteinExistence type="predicted"/>
<evidence type="ECO:0000313" key="3">
    <source>
        <dbReference type="Proteomes" id="UP000756132"/>
    </source>
</evidence>
<reference evidence="2" key="1">
    <citation type="submission" date="2021-12" db="EMBL/GenBank/DDBJ databases">
        <authorList>
            <person name="Zaccaron A."/>
            <person name="Stergiopoulos I."/>
        </authorList>
    </citation>
    <scope>NUCLEOTIDE SEQUENCE</scope>
    <source>
        <strain evidence="2">Race5_Kim</strain>
    </source>
</reference>
<dbReference type="OrthoDB" id="10517668at2759"/>
<dbReference type="RefSeq" id="XP_047764174.1">
    <property type="nucleotide sequence ID" value="XM_047909673.1"/>
</dbReference>
<sequence length="140" mass="15901">MSKHPLQKETPYTSPPILPKSESGHELLGLSSRTSNIKNQDSRYHCDEELMKKNRVRDYHQAEQALQRGQYAEAERICYDIVDNGSEKCCSEGIMARANMLLARPEVTKDLKDREYVEGLCVRALSASTDFAAGTTHQRR</sequence>
<dbReference type="AlphaFoldDB" id="A0A9Q8URJ3"/>
<feature type="region of interest" description="Disordered" evidence="1">
    <location>
        <begin position="1"/>
        <end position="23"/>
    </location>
</feature>
<evidence type="ECO:0000313" key="2">
    <source>
        <dbReference type="EMBL" id="UJO19808.1"/>
    </source>
</evidence>
<protein>
    <submittedName>
        <fullName evidence="2">Uncharacterized protein</fullName>
    </submittedName>
</protein>
<gene>
    <name evidence="2" type="ORF">CLAFUR5_10525</name>
</gene>
<name>A0A9Q8URJ3_PASFU</name>
<organism evidence="2 3">
    <name type="scientific">Passalora fulva</name>
    <name type="common">Tomato leaf mold</name>
    <name type="synonym">Cladosporium fulvum</name>
    <dbReference type="NCBI Taxonomy" id="5499"/>
    <lineage>
        <taxon>Eukaryota</taxon>
        <taxon>Fungi</taxon>
        <taxon>Dikarya</taxon>
        <taxon>Ascomycota</taxon>
        <taxon>Pezizomycotina</taxon>
        <taxon>Dothideomycetes</taxon>
        <taxon>Dothideomycetidae</taxon>
        <taxon>Mycosphaerellales</taxon>
        <taxon>Mycosphaerellaceae</taxon>
        <taxon>Fulvia</taxon>
    </lineage>
</organism>
<evidence type="ECO:0000256" key="1">
    <source>
        <dbReference type="SAM" id="MobiDB-lite"/>
    </source>
</evidence>
<dbReference type="GeneID" id="71990403"/>
<dbReference type="EMBL" id="CP090169">
    <property type="protein sequence ID" value="UJO19808.1"/>
    <property type="molecule type" value="Genomic_DNA"/>
</dbReference>
<accession>A0A9Q8URJ3</accession>
<reference evidence="2" key="2">
    <citation type="journal article" date="2022" name="Microb. Genom.">
        <title>A chromosome-scale genome assembly of the tomato pathogen Cladosporium fulvum reveals a compartmentalized genome architecture and the presence of a dispensable chromosome.</title>
        <authorList>
            <person name="Zaccaron A.Z."/>
            <person name="Chen L.H."/>
            <person name="Samaras A."/>
            <person name="Stergiopoulos I."/>
        </authorList>
    </citation>
    <scope>NUCLEOTIDE SEQUENCE</scope>
    <source>
        <strain evidence="2">Race5_Kim</strain>
    </source>
</reference>
<dbReference type="KEGG" id="ffu:CLAFUR5_10525"/>
<dbReference type="Proteomes" id="UP000756132">
    <property type="component" value="Chromosome 7"/>
</dbReference>
<keyword evidence="3" id="KW-1185">Reference proteome</keyword>